<comment type="similarity">
    <text evidence="6">Belongs to the peptidase M48 family.</text>
</comment>
<keyword evidence="4 6" id="KW-0862">Zinc</keyword>
<keyword evidence="1 6" id="KW-0645">Protease</keyword>
<name>A0A1C2IXC3_ACITH</name>
<accession>A0A1C2IXC3</accession>
<evidence type="ECO:0000256" key="3">
    <source>
        <dbReference type="ARBA" id="ARBA00022801"/>
    </source>
</evidence>
<dbReference type="Pfam" id="PF01435">
    <property type="entry name" value="Peptidase_M48"/>
    <property type="match status" value="1"/>
</dbReference>
<organism evidence="10 11">
    <name type="scientific">Acidithiobacillus thiooxidans</name>
    <name type="common">Thiobacillus thiooxidans</name>
    <dbReference type="NCBI Taxonomy" id="930"/>
    <lineage>
        <taxon>Bacteria</taxon>
        <taxon>Pseudomonadati</taxon>
        <taxon>Pseudomonadota</taxon>
        <taxon>Acidithiobacillia</taxon>
        <taxon>Acidithiobacillales</taxon>
        <taxon>Acidithiobacillaceae</taxon>
        <taxon>Acidithiobacillus</taxon>
    </lineage>
</organism>
<comment type="cofactor">
    <cofactor evidence="6">
        <name>Zn(2+)</name>
        <dbReference type="ChEBI" id="CHEBI:29105"/>
    </cofactor>
    <text evidence="6">Binds 1 zinc ion per subunit.</text>
</comment>
<keyword evidence="3 6" id="KW-0378">Hydrolase</keyword>
<keyword evidence="8" id="KW-1133">Transmembrane helix</keyword>
<keyword evidence="8" id="KW-0472">Membrane</keyword>
<dbReference type="InterPro" id="IPR001915">
    <property type="entry name" value="Peptidase_M48"/>
</dbReference>
<keyword evidence="5 6" id="KW-0482">Metalloprotease</keyword>
<evidence type="ECO:0000256" key="7">
    <source>
        <dbReference type="SAM" id="MobiDB-lite"/>
    </source>
</evidence>
<evidence type="ECO:0000256" key="1">
    <source>
        <dbReference type="ARBA" id="ARBA00022670"/>
    </source>
</evidence>
<dbReference type="GO" id="GO:0006508">
    <property type="term" value="P:proteolysis"/>
    <property type="evidence" value="ECO:0007669"/>
    <property type="project" value="UniProtKB-KW"/>
</dbReference>
<proteinExistence type="inferred from homology"/>
<dbReference type="EMBL" id="LWRY01000012">
    <property type="protein sequence ID" value="OCX75599.1"/>
    <property type="molecule type" value="Genomic_DNA"/>
</dbReference>
<evidence type="ECO:0000256" key="8">
    <source>
        <dbReference type="SAM" id="Phobius"/>
    </source>
</evidence>
<comment type="caution">
    <text evidence="10">The sequence shown here is derived from an EMBL/GenBank/DDBJ whole genome shotgun (WGS) entry which is preliminary data.</text>
</comment>
<evidence type="ECO:0000256" key="4">
    <source>
        <dbReference type="ARBA" id="ARBA00022833"/>
    </source>
</evidence>
<evidence type="ECO:0000313" key="10">
    <source>
        <dbReference type="EMBL" id="OCX75599.1"/>
    </source>
</evidence>
<evidence type="ECO:0000256" key="6">
    <source>
        <dbReference type="RuleBase" id="RU003983"/>
    </source>
</evidence>
<keyword evidence="11" id="KW-1185">Reference proteome</keyword>
<keyword evidence="8" id="KW-0812">Transmembrane</keyword>
<evidence type="ECO:0000256" key="2">
    <source>
        <dbReference type="ARBA" id="ARBA00022723"/>
    </source>
</evidence>
<reference evidence="10" key="1">
    <citation type="journal article" date="2016" name="Int. J. Mol. Sci.">
        <title>Comparative genomics of the extreme acidophile Acidithiobacillus thiooxidans reveals intraspecific divergence and niche adaptation.</title>
        <authorList>
            <person name="Zhang X."/>
            <person name="Feng X."/>
            <person name="Tao J."/>
            <person name="Ma L."/>
            <person name="Xiao Y."/>
            <person name="Liang Y."/>
            <person name="Liu X."/>
            <person name="Yin H."/>
        </authorList>
    </citation>
    <scope>NUCLEOTIDE SEQUENCE [LARGE SCALE GENOMIC DNA]</scope>
    <source>
        <strain evidence="10">DXS-W</strain>
    </source>
</reference>
<protein>
    <recommendedName>
        <fullName evidence="9">Peptidase M48 domain-containing protein</fullName>
    </recommendedName>
</protein>
<dbReference type="OrthoDB" id="9810445at2"/>
<gene>
    <name evidence="10" type="ORF">A6M23_02290</name>
</gene>
<dbReference type="GO" id="GO:0046872">
    <property type="term" value="F:metal ion binding"/>
    <property type="evidence" value="ECO:0007669"/>
    <property type="project" value="UniProtKB-KW"/>
</dbReference>
<dbReference type="Proteomes" id="UP000095008">
    <property type="component" value="Unassembled WGS sequence"/>
</dbReference>
<dbReference type="AlphaFoldDB" id="A0A1C2IXC3"/>
<evidence type="ECO:0000259" key="9">
    <source>
        <dbReference type="Pfam" id="PF01435"/>
    </source>
</evidence>
<feature type="domain" description="Peptidase M48" evidence="9">
    <location>
        <begin position="66"/>
        <end position="177"/>
    </location>
</feature>
<dbReference type="GO" id="GO:0004222">
    <property type="term" value="F:metalloendopeptidase activity"/>
    <property type="evidence" value="ECO:0007669"/>
    <property type="project" value="InterPro"/>
</dbReference>
<evidence type="ECO:0000256" key="5">
    <source>
        <dbReference type="ARBA" id="ARBA00023049"/>
    </source>
</evidence>
<feature type="transmembrane region" description="Helical" evidence="8">
    <location>
        <begin position="92"/>
        <end position="120"/>
    </location>
</feature>
<dbReference type="RefSeq" id="WP_065974778.1">
    <property type="nucleotide sequence ID" value="NZ_LWRY01000012.1"/>
</dbReference>
<feature type="region of interest" description="Disordered" evidence="7">
    <location>
        <begin position="180"/>
        <end position="205"/>
    </location>
</feature>
<evidence type="ECO:0000313" key="11">
    <source>
        <dbReference type="Proteomes" id="UP000095008"/>
    </source>
</evidence>
<sequence length="205" mass="22415">MQPRTRRFLPMEWAETAVPIIRDLAIAQGHPKLAVHVAVAPSWLAMGSSPAMTLGNRVLINPSAFQLPDDARRYVMAHEIGHILHGHSKAAFLAFAAIFLSFVISPWLCALVGWGYILVFLVPNGLGDRAEYQADAVAASVLGSPYAVIRAQQEVMRVMLGDMVPQRERRWKRLRAMAQAQTKSERCSGLPGQSDESGGEGAAEE</sequence>
<keyword evidence="2" id="KW-0479">Metal-binding</keyword>